<evidence type="ECO:0000313" key="3">
    <source>
        <dbReference type="Proteomes" id="UP000628448"/>
    </source>
</evidence>
<reference evidence="2" key="1">
    <citation type="submission" date="2020-11" db="EMBL/GenBank/DDBJ databases">
        <title>Bacterial whole genome sequence for Panacibacter sp. DH6.</title>
        <authorList>
            <person name="Le V."/>
            <person name="Ko S."/>
            <person name="Ahn C.-Y."/>
            <person name="Oh H.-M."/>
        </authorList>
    </citation>
    <scope>NUCLEOTIDE SEQUENCE</scope>
    <source>
        <strain evidence="2">DH6</strain>
    </source>
</reference>
<dbReference type="Gene3D" id="1.25.40.390">
    <property type="match status" value="1"/>
</dbReference>
<dbReference type="Proteomes" id="UP000628448">
    <property type="component" value="Unassembled WGS sequence"/>
</dbReference>
<organism evidence="2 3">
    <name type="scientific">Panacibacter microcysteis</name>
    <dbReference type="NCBI Taxonomy" id="2793269"/>
    <lineage>
        <taxon>Bacteria</taxon>
        <taxon>Pseudomonadati</taxon>
        <taxon>Bacteroidota</taxon>
        <taxon>Chitinophagia</taxon>
        <taxon>Chitinophagales</taxon>
        <taxon>Chitinophagaceae</taxon>
        <taxon>Panacibacter</taxon>
    </lineage>
</organism>
<dbReference type="InterPro" id="IPR041662">
    <property type="entry name" value="SusD-like_2"/>
</dbReference>
<dbReference type="RefSeq" id="WP_196990905.1">
    <property type="nucleotide sequence ID" value="NZ_JADWYR010000001.1"/>
</dbReference>
<proteinExistence type="predicted"/>
<keyword evidence="1" id="KW-0732">Signal</keyword>
<evidence type="ECO:0000256" key="1">
    <source>
        <dbReference type="SAM" id="SignalP"/>
    </source>
</evidence>
<dbReference type="PROSITE" id="PS51257">
    <property type="entry name" value="PROKAR_LIPOPROTEIN"/>
    <property type="match status" value="1"/>
</dbReference>
<accession>A0A931GVX6</accession>
<name>A0A931GVX6_9BACT</name>
<dbReference type="InterPro" id="IPR011990">
    <property type="entry name" value="TPR-like_helical_dom_sf"/>
</dbReference>
<keyword evidence="2" id="KW-0449">Lipoprotein</keyword>
<dbReference type="SUPFAM" id="SSF48452">
    <property type="entry name" value="TPR-like"/>
    <property type="match status" value="1"/>
</dbReference>
<evidence type="ECO:0000313" key="2">
    <source>
        <dbReference type="EMBL" id="MBG9376915.1"/>
    </source>
</evidence>
<feature type="signal peptide" evidence="1">
    <location>
        <begin position="1"/>
        <end position="20"/>
    </location>
</feature>
<sequence length="503" mass="55203">MKKIQIRFLFTALVFSAMFAACNKDYLDVNKDPNRPTDENITPELLFTQAATAAGFRTIGTVVGGEGAKTDLQFAQNWVGYMGGTGDFAVEQIETTYNIDFAFGDVPWQRDYGVLFDLYLTKTKALANDNKVLAGAAMIISAKMFQELADTYGDIPYSQAFQTETYKRPAYDKAEDIYVSLQASLDSAISYMQETAPASFATVDVVNHGDQDMWIKFANTLKLRMLIRQSEVPGFTPTAEIAKIEANGGVIGAGESISVNPGFNNAQAKQSPFYGNYGFTPTGNKAAGGYAPNNYILSLLLNYNDPRTDRFFTTAGGFFVGSDYGLVTGNPTQSQASYFGPGVARSADQDQWLIPSFEGMFFEAEAIARGWMAGDARAAYEAAVTESFVWLGVEDAANEAALYMTDNEIATWDNAGATVAEQADFIALQKYIALTTIDPREAWADERRLHFLPDGFISNNPGRIGNSLPLRLLYPQSEYTTNNENVSAVGDIDQFTTKIFWQP</sequence>
<comment type="caution">
    <text evidence="2">The sequence shown here is derived from an EMBL/GenBank/DDBJ whole genome shotgun (WGS) entry which is preliminary data.</text>
</comment>
<gene>
    <name evidence="2" type="ORF">I5907_11750</name>
</gene>
<protein>
    <submittedName>
        <fullName evidence="2">SusD/RagB family nutrient-binding outer membrane lipoprotein</fullName>
    </submittedName>
</protein>
<feature type="chain" id="PRO_5037735130" evidence="1">
    <location>
        <begin position="21"/>
        <end position="503"/>
    </location>
</feature>
<dbReference type="Pfam" id="PF12771">
    <property type="entry name" value="SusD-like_2"/>
    <property type="match status" value="1"/>
</dbReference>
<dbReference type="EMBL" id="JADWYR010000001">
    <property type="protein sequence ID" value="MBG9376915.1"/>
    <property type="molecule type" value="Genomic_DNA"/>
</dbReference>
<keyword evidence="3" id="KW-1185">Reference proteome</keyword>
<dbReference type="AlphaFoldDB" id="A0A931GVX6"/>